<protein>
    <submittedName>
        <fullName evidence="1">Uncharacterized protein</fullName>
    </submittedName>
</protein>
<proteinExistence type="predicted"/>
<reference evidence="1" key="1">
    <citation type="submission" date="2018-05" db="EMBL/GenBank/DDBJ databases">
        <authorList>
            <person name="Lanie J.A."/>
            <person name="Ng W.-L."/>
            <person name="Kazmierczak K.M."/>
            <person name="Andrzejewski T.M."/>
            <person name="Davidsen T.M."/>
            <person name="Wayne K.J."/>
            <person name="Tettelin H."/>
            <person name="Glass J.I."/>
            <person name="Rusch D."/>
            <person name="Podicherti R."/>
            <person name="Tsui H.-C.T."/>
            <person name="Winkler M.E."/>
        </authorList>
    </citation>
    <scope>NUCLEOTIDE SEQUENCE</scope>
</reference>
<evidence type="ECO:0000313" key="1">
    <source>
        <dbReference type="EMBL" id="SVE09746.1"/>
    </source>
</evidence>
<dbReference type="EMBL" id="UINC01193909">
    <property type="protein sequence ID" value="SVE09746.1"/>
    <property type="molecule type" value="Genomic_DNA"/>
</dbReference>
<feature type="non-terminal residue" evidence="1">
    <location>
        <position position="22"/>
    </location>
</feature>
<gene>
    <name evidence="1" type="ORF">METZ01_LOCUS462600</name>
</gene>
<organism evidence="1">
    <name type="scientific">marine metagenome</name>
    <dbReference type="NCBI Taxonomy" id="408172"/>
    <lineage>
        <taxon>unclassified sequences</taxon>
        <taxon>metagenomes</taxon>
        <taxon>ecological metagenomes</taxon>
    </lineage>
</organism>
<name>A0A383APA2_9ZZZZ</name>
<accession>A0A383APA2</accession>
<sequence length="22" mass="2502">DLQNFRQPRLSLGQPRFSVVSG</sequence>
<dbReference type="AlphaFoldDB" id="A0A383APA2"/>
<feature type="non-terminal residue" evidence="1">
    <location>
        <position position="1"/>
    </location>
</feature>